<evidence type="ECO:0000313" key="3">
    <source>
        <dbReference type="Proteomes" id="UP000033725"/>
    </source>
</evidence>
<evidence type="ECO:0000313" key="2">
    <source>
        <dbReference type="EMBL" id="KJL23791.1"/>
    </source>
</evidence>
<accession>A0A0F0KX30</accession>
<comment type="caution">
    <text evidence="2">The sequence shown here is derived from an EMBL/GenBank/DDBJ whole genome shotgun (WGS) entry which is preliminary data.</text>
</comment>
<dbReference type="PATRIC" id="fig|82380.10.peg.1334"/>
<gene>
    <name evidence="2" type="ORF">RN51_01326</name>
</gene>
<dbReference type="RefSeq" id="WP_156149115.1">
    <property type="nucleotide sequence ID" value="NZ_JYIV01000022.1"/>
</dbReference>
<feature type="region of interest" description="Disordered" evidence="1">
    <location>
        <begin position="33"/>
        <end position="71"/>
    </location>
</feature>
<dbReference type="Proteomes" id="UP000033725">
    <property type="component" value="Unassembled WGS sequence"/>
</dbReference>
<dbReference type="AlphaFoldDB" id="A0A0F0KX30"/>
<reference evidence="2 3" key="1">
    <citation type="submission" date="2015-02" db="EMBL/GenBank/DDBJ databases">
        <title>Draft genome sequences of ten Microbacterium spp. with emphasis on heavy metal contaminated environments.</title>
        <authorList>
            <person name="Corretto E."/>
        </authorList>
    </citation>
    <scope>NUCLEOTIDE SEQUENCE [LARGE SCALE GENOMIC DNA]</scope>
    <source>
        <strain evidence="2 3">BEL163</strain>
    </source>
</reference>
<organism evidence="2 3">
    <name type="scientific">Microbacterium oxydans</name>
    <dbReference type="NCBI Taxonomy" id="82380"/>
    <lineage>
        <taxon>Bacteria</taxon>
        <taxon>Bacillati</taxon>
        <taxon>Actinomycetota</taxon>
        <taxon>Actinomycetes</taxon>
        <taxon>Micrococcales</taxon>
        <taxon>Microbacteriaceae</taxon>
        <taxon>Microbacterium</taxon>
    </lineage>
</organism>
<protein>
    <submittedName>
        <fullName evidence="2">Uncharacterized protein</fullName>
    </submittedName>
</protein>
<dbReference type="EMBL" id="JYIV01000022">
    <property type="protein sequence ID" value="KJL23791.1"/>
    <property type="molecule type" value="Genomic_DNA"/>
</dbReference>
<feature type="compositionally biased region" description="Basic and acidic residues" evidence="1">
    <location>
        <begin position="40"/>
        <end position="55"/>
    </location>
</feature>
<name>A0A0F0KX30_9MICO</name>
<sequence>MSAAEENLAAEIAEAERMRAESIADFDRLALPKSSPLRLSEQERAEADGALRDFQTRLASGDRYGNEEDDA</sequence>
<proteinExistence type="predicted"/>
<evidence type="ECO:0000256" key="1">
    <source>
        <dbReference type="SAM" id="MobiDB-lite"/>
    </source>
</evidence>